<dbReference type="InterPro" id="IPR041698">
    <property type="entry name" value="Methyltransf_25"/>
</dbReference>
<dbReference type="GO" id="GO:0046872">
    <property type="term" value="F:metal ion binding"/>
    <property type="evidence" value="ECO:0007669"/>
    <property type="project" value="UniProtKB-KW"/>
</dbReference>
<dbReference type="Pfam" id="PF21302">
    <property type="entry name" value="Zn_ribbon_RlmA"/>
    <property type="match status" value="1"/>
</dbReference>
<dbReference type="InterPro" id="IPR029063">
    <property type="entry name" value="SAM-dependent_MTases_sf"/>
</dbReference>
<dbReference type="Gene3D" id="3.40.50.150">
    <property type="entry name" value="Vaccinia Virus protein VP39"/>
    <property type="match status" value="1"/>
</dbReference>
<evidence type="ECO:0000259" key="3">
    <source>
        <dbReference type="Pfam" id="PF13649"/>
    </source>
</evidence>
<name>A0AB39HRU8_9BACI</name>
<feature type="binding site" evidence="2">
    <location>
        <begin position="108"/>
        <end position="109"/>
    </location>
    <ligand>
        <name>S-adenosyl-L-methionine</name>
        <dbReference type="ChEBI" id="CHEBI:59789"/>
    </ligand>
</feature>
<dbReference type="SUPFAM" id="SSF53335">
    <property type="entry name" value="S-adenosyl-L-methionine-dependent methyltransferases"/>
    <property type="match status" value="1"/>
</dbReference>
<feature type="binding site" evidence="1">
    <location>
        <position position="41"/>
    </location>
    <ligand>
        <name>Zn(2+)</name>
        <dbReference type="ChEBI" id="CHEBI:29105"/>
    </ligand>
</feature>
<feature type="domain" description="23S rRNA (guanine(745)-N(1))-methyltransferase N-terminal" evidence="4">
    <location>
        <begin position="19"/>
        <end position="54"/>
    </location>
</feature>
<dbReference type="Pfam" id="PF13649">
    <property type="entry name" value="Methyltransf_25"/>
    <property type="match status" value="1"/>
</dbReference>
<dbReference type="InterPro" id="IPR016718">
    <property type="entry name" value="rRNA_m1G-MeTrfase_A_prd"/>
</dbReference>
<protein>
    <submittedName>
        <fullName evidence="5">RNA methyltransferase</fullName>
    </submittedName>
</protein>
<dbReference type="GO" id="GO:0008168">
    <property type="term" value="F:methyltransferase activity"/>
    <property type="evidence" value="ECO:0007669"/>
    <property type="project" value="UniProtKB-KW"/>
</dbReference>
<evidence type="ECO:0000259" key="4">
    <source>
        <dbReference type="Pfam" id="PF21302"/>
    </source>
</evidence>
<keyword evidence="2" id="KW-0949">S-adenosyl-L-methionine</keyword>
<dbReference type="AlphaFoldDB" id="A0AB39HRU8"/>
<feature type="binding site" evidence="1">
    <location>
        <position position="20"/>
    </location>
    <ligand>
        <name>Zn(2+)</name>
        <dbReference type="ChEBI" id="CHEBI:29105"/>
    </ligand>
</feature>
<proteinExistence type="predicted"/>
<gene>
    <name evidence="5" type="ORF">AB4Y30_01250</name>
</gene>
<dbReference type="EMBL" id="CP162599">
    <property type="protein sequence ID" value="XDK33035.1"/>
    <property type="molecule type" value="Genomic_DNA"/>
</dbReference>
<keyword evidence="1" id="KW-0862">Zinc</keyword>
<reference evidence="5" key="1">
    <citation type="submission" date="2024-07" db="EMBL/GenBank/DDBJ databases">
        <title>Halotolerant mesophilic bacterium Ornithinibacillus sp. 4-3, sp. nov., isolated from soil.</title>
        <authorList>
            <person name="Sidarenka A.V."/>
            <person name="Guliayeva D.E."/>
            <person name="Leanovich S.I."/>
            <person name="Hileuskaya K.S."/>
            <person name="Akhremchuk A.E."/>
            <person name="Sikolenko M.A."/>
            <person name="Valentovich L.N."/>
        </authorList>
    </citation>
    <scope>NUCLEOTIDE SEQUENCE</scope>
    <source>
        <strain evidence="5">4-3</strain>
    </source>
</reference>
<dbReference type="GO" id="GO:0032259">
    <property type="term" value="P:methylation"/>
    <property type="evidence" value="ECO:0007669"/>
    <property type="project" value="UniProtKB-KW"/>
</dbReference>
<sequence length="288" mass="32879">MSNKEKSAKLVQKYEDKLRCPICEEQVQVVELRSLQCANNHSFDFAKQGYINMLMRSVKTPYDKALFASRQEVIRETNLYTKLHASVADILKTHLTKEITILDAGCGEGSHLEQIMKKSDLNNMLGIGIDIAKEGVLRAAKHYHHAIWLVGDLANAPLANQSCNAIINILSPANYQEFKRILSEEGIVVKVIPGKNYFRELREALYADDKQTYSNEDTVELFENQFQLIEHMHVQTTESISEQELEHLINMSPLAWNIEEGEKDQLRKHGIDQLTIDLEILVGKKSDR</sequence>
<feature type="binding site" evidence="1">
    <location>
        <position position="37"/>
    </location>
    <ligand>
        <name>Zn(2+)</name>
        <dbReference type="ChEBI" id="CHEBI:29105"/>
    </ligand>
</feature>
<evidence type="ECO:0000313" key="5">
    <source>
        <dbReference type="EMBL" id="XDK33035.1"/>
    </source>
</evidence>
<keyword evidence="1" id="KW-0479">Metal-binding</keyword>
<feature type="binding site" evidence="2">
    <location>
        <position position="197"/>
    </location>
    <ligand>
        <name>S-adenosyl-L-methionine</name>
        <dbReference type="ChEBI" id="CHEBI:59789"/>
    </ligand>
</feature>
<dbReference type="InterPro" id="IPR048647">
    <property type="entry name" value="RlmA_N"/>
</dbReference>
<dbReference type="PIRSF" id="PIRSF018249">
    <property type="entry name" value="MyrA_prd"/>
    <property type="match status" value="1"/>
</dbReference>
<dbReference type="RefSeq" id="WP_368653722.1">
    <property type="nucleotide sequence ID" value="NZ_CP162599.1"/>
</dbReference>
<evidence type="ECO:0000256" key="1">
    <source>
        <dbReference type="PIRSR" id="PIRSR018249-1"/>
    </source>
</evidence>
<organism evidence="5">
    <name type="scientific">Ornithinibacillus sp. 4-3</name>
    <dbReference type="NCBI Taxonomy" id="3231488"/>
    <lineage>
        <taxon>Bacteria</taxon>
        <taxon>Bacillati</taxon>
        <taxon>Bacillota</taxon>
        <taxon>Bacilli</taxon>
        <taxon>Bacillales</taxon>
        <taxon>Bacillaceae</taxon>
        <taxon>Ornithinibacillus</taxon>
    </lineage>
</organism>
<feature type="binding site" evidence="2">
    <location>
        <position position="80"/>
    </location>
    <ligand>
        <name>S-adenosyl-L-methionine</name>
        <dbReference type="ChEBI" id="CHEBI:59789"/>
    </ligand>
</feature>
<feature type="binding site" evidence="1">
    <location>
        <position position="23"/>
    </location>
    <ligand>
        <name>Zn(2+)</name>
        <dbReference type="ChEBI" id="CHEBI:29105"/>
    </ligand>
</feature>
<feature type="domain" description="Methyltransferase" evidence="3">
    <location>
        <begin position="101"/>
        <end position="180"/>
    </location>
</feature>
<keyword evidence="5" id="KW-0808">Transferase</keyword>
<evidence type="ECO:0000256" key="2">
    <source>
        <dbReference type="PIRSR" id="PIRSR018249-2"/>
    </source>
</evidence>
<keyword evidence="5" id="KW-0489">Methyltransferase</keyword>
<accession>A0AB39HRU8</accession>